<accession>A0ABR1JSY2</accession>
<dbReference type="EMBL" id="JBANRG010000005">
    <property type="protein sequence ID" value="KAK7466361.1"/>
    <property type="molecule type" value="Genomic_DNA"/>
</dbReference>
<comment type="caution">
    <text evidence="2">The sequence shown here is derived from an EMBL/GenBank/DDBJ whole genome shotgun (WGS) entry which is preliminary data.</text>
</comment>
<evidence type="ECO:0000313" key="3">
    <source>
        <dbReference type="Proteomes" id="UP001498398"/>
    </source>
</evidence>
<sequence length="238" mass="26637">MGLGFVIHSRCCDCRNRLGECSSSKLFKKGIFLRVALLPLIIKDTITNTVATTRSLLTIVFETLSTILITWRTFRRFFAQRKGWRFRGVEFFIFEQDGSSLKGRGGDSVVSNSLSLSKVAETISGMLTARFMLHLRAWDRNNSIVMDSDLPTSLRGDLDGTLQFQDDSIGKLSFGPNPELVQQEGGEDPMDRVGDVHGIEECPRRTSNRQKARTSRAESWLSGTTLNASISSKPYEMT</sequence>
<evidence type="ECO:0000313" key="2">
    <source>
        <dbReference type="EMBL" id="KAK7466361.1"/>
    </source>
</evidence>
<protein>
    <submittedName>
        <fullName evidence="2">Uncharacterized protein</fullName>
    </submittedName>
</protein>
<organism evidence="2 3">
    <name type="scientific">Marasmiellus scandens</name>
    <dbReference type="NCBI Taxonomy" id="2682957"/>
    <lineage>
        <taxon>Eukaryota</taxon>
        <taxon>Fungi</taxon>
        <taxon>Dikarya</taxon>
        <taxon>Basidiomycota</taxon>
        <taxon>Agaricomycotina</taxon>
        <taxon>Agaricomycetes</taxon>
        <taxon>Agaricomycetidae</taxon>
        <taxon>Agaricales</taxon>
        <taxon>Marasmiineae</taxon>
        <taxon>Omphalotaceae</taxon>
        <taxon>Marasmiellus</taxon>
    </lineage>
</organism>
<proteinExistence type="predicted"/>
<reference evidence="2 3" key="1">
    <citation type="submission" date="2024-01" db="EMBL/GenBank/DDBJ databases">
        <title>A draft genome for the cacao thread blight pathogen Marasmiellus scandens.</title>
        <authorList>
            <person name="Baruah I.K."/>
            <person name="Leung J."/>
            <person name="Bukari Y."/>
            <person name="Amoako-Attah I."/>
            <person name="Meinhardt L.W."/>
            <person name="Bailey B.A."/>
            <person name="Cohen S.P."/>
        </authorList>
    </citation>
    <scope>NUCLEOTIDE SEQUENCE [LARGE SCALE GENOMIC DNA]</scope>
    <source>
        <strain evidence="2 3">GH-19</strain>
    </source>
</reference>
<feature type="region of interest" description="Disordered" evidence="1">
    <location>
        <begin position="201"/>
        <end position="238"/>
    </location>
</feature>
<gene>
    <name evidence="2" type="ORF">VKT23_005088</name>
</gene>
<keyword evidence="3" id="KW-1185">Reference proteome</keyword>
<dbReference type="Proteomes" id="UP001498398">
    <property type="component" value="Unassembled WGS sequence"/>
</dbReference>
<feature type="compositionally biased region" description="Polar residues" evidence="1">
    <location>
        <begin position="221"/>
        <end position="232"/>
    </location>
</feature>
<name>A0ABR1JSY2_9AGAR</name>
<evidence type="ECO:0000256" key="1">
    <source>
        <dbReference type="SAM" id="MobiDB-lite"/>
    </source>
</evidence>